<evidence type="ECO:0000256" key="2">
    <source>
        <dbReference type="ARBA" id="ARBA00022737"/>
    </source>
</evidence>
<dbReference type="InterPro" id="IPR052574">
    <property type="entry name" value="CDIRP"/>
</dbReference>
<dbReference type="AlphaFoldDB" id="A0A379DVS7"/>
<dbReference type="InterPro" id="IPR032675">
    <property type="entry name" value="LRR_dom_sf"/>
</dbReference>
<dbReference type="Proteomes" id="UP000254072">
    <property type="component" value="Unassembled WGS sequence"/>
</dbReference>
<evidence type="ECO:0000256" key="1">
    <source>
        <dbReference type="ARBA" id="ARBA00022614"/>
    </source>
</evidence>
<gene>
    <name evidence="3" type="primary">inlJ_2</name>
    <name evidence="3" type="ORF">NCTC11157_00272</name>
</gene>
<dbReference type="SUPFAM" id="SSF52058">
    <property type="entry name" value="L domain-like"/>
    <property type="match status" value="2"/>
</dbReference>
<reference evidence="3 4" key="1">
    <citation type="submission" date="2018-06" db="EMBL/GenBank/DDBJ databases">
        <authorList>
            <consortium name="Pathogen Informatics"/>
            <person name="Doyle S."/>
        </authorList>
    </citation>
    <scope>NUCLEOTIDE SEQUENCE [LARGE SCALE GENOMIC DNA]</scope>
    <source>
        <strain evidence="3 4">NCTC11157</strain>
    </source>
</reference>
<proteinExistence type="predicted"/>
<organism evidence="3 4">
    <name type="scientific">Prevotella disiens</name>
    <dbReference type="NCBI Taxonomy" id="28130"/>
    <lineage>
        <taxon>Bacteria</taxon>
        <taxon>Pseudomonadati</taxon>
        <taxon>Bacteroidota</taxon>
        <taxon>Bacteroidia</taxon>
        <taxon>Bacteroidales</taxon>
        <taxon>Prevotellaceae</taxon>
        <taxon>Prevotella</taxon>
    </lineage>
</organism>
<keyword evidence="1" id="KW-0433">Leucine-rich repeat</keyword>
<dbReference type="Gene3D" id="3.80.10.10">
    <property type="entry name" value="Ribonuclease Inhibitor"/>
    <property type="match status" value="2"/>
</dbReference>
<name>A0A379DVS7_9BACT</name>
<dbReference type="PANTHER" id="PTHR47566">
    <property type="match status" value="1"/>
</dbReference>
<evidence type="ECO:0000313" key="3">
    <source>
        <dbReference type="EMBL" id="SUB84567.1"/>
    </source>
</evidence>
<dbReference type="EMBL" id="UGTL01000001">
    <property type="protein sequence ID" value="SUB84567.1"/>
    <property type="molecule type" value="Genomic_DNA"/>
</dbReference>
<accession>A0A379DVS7</accession>
<dbReference type="PANTHER" id="PTHR47566:SF1">
    <property type="entry name" value="PROTEIN NUD1"/>
    <property type="match status" value="1"/>
</dbReference>
<evidence type="ECO:0000313" key="4">
    <source>
        <dbReference type="Proteomes" id="UP000254072"/>
    </source>
</evidence>
<protein>
    <submittedName>
        <fullName evidence="3">Internalin-J</fullName>
    </submittedName>
</protein>
<keyword evidence="2" id="KW-0677">Repeat</keyword>
<dbReference type="GO" id="GO:0035591">
    <property type="term" value="F:signaling adaptor activity"/>
    <property type="evidence" value="ECO:0007669"/>
    <property type="project" value="TreeGrafter"/>
</dbReference>
<sequence>MSFVLTACLCSTSSMAQVMKKVVKPLQKQEVKASEGKLPPEFEGVVFDDFYGSNFFSQPNNTPDEPIFYAFYIDNFSKTAINTMEFEYWFDNDRSTLQRKTRNDIQLLPGEKMRDGVGFITFHTPKDTEPHLIYIKPSKLNGIDVDLKTYVRPFRKYYIDATYRRPTHVVETFIDPTDKEAFNRYRGLVTSISMMKYRTRQPNRYEFITFVSKAGEKKFTATPSENELAAKYKISAMPRVMVDRNLMSPYGSLNNHEELRDLSIYTPAMKISDVQTDIYEFLLSRPFYGPGFAQMTPSVSSVGDGKFVCKVNGTISSIQNTKGLRMNVYLVENNPIPEPDENEKVNIPEGAVYNKFIKMISPVEGYELKVNDDNTYNFKSDVFTIDNFEANKYRIVAAIVDPCNGQLQLSSVLQSCGTVVTNERTSEVSMTTVQASGEMSFALAAKEPNTPITIDWGDGNDVSYTIGTDFSEFKSEIKGPDLKIKGNITKLNCMTNKLKALDITGCPQLEVLQAAYNYLSEIDFSKSTELQNIEIFGSNSLQEINLTNCTKLVRLVASQNFLKELDLSKCPNLSYVDCSRMKQLKNLDLSNCHEVKNIIANECALESLIIPDDAPLVELLCKSNRLPSLDLSAYKALENLDCSSNPIKTLKVESPVLHTLYAMGTKISTLDLTKLGSLKYLALKDNANLTALNLDKNTELEELGFSNCKIEKLNFLPLSKLNKLWCSNNPLTGVNLANCNNLKFIEASKCKMKTLTLPANNDVMEKVLVSDNELENITFDNLSALRLVNLRNNVLTSVVLKGTKSVEQLAMSGNKLHSVDIKDCSNLKIVGFANNGMTACELNDMYSQLPKLSKFPNKPNLLNGTTSDEAALTSNTKIALERNWRPKIEGDGSGCANGIEEMGIDNEFVVSTFEHHLKVRSPFASSLISIYSLDGKLVMQHHLEGAEAIFSIQLSGTYIVRCTDDMTKETLTTKVVF</sequence>